<sequence length="98" mass="11313">MWNNPRKPNSPNRPRIPQPPHQLALESPLVNVTCDTEEPEEEVEIEEPKEENASDDYNYLEVEEVDGDTENGLIENFDDEYDDDDESPSFSCTIFTHT</sequence>
<evidence type="ECO:0000256" key="1">
    <source>
        <dbReference type="SAM" id="MobiDB-lite"/>
    </source>
</evidence>
<gene>
    <name evidence="2" type="ORF">KI387_039817</name>
</gene>
<proteinExistence type="predicted"/>
<protein>
    <submittedName>
        <fullName evidence="2">Uncharacterized protein</fullName>
    </submittedName>
</protein>
<organism evidence="2 3">
    <name type="scientific">Taxus chinensis</name>
    <name type="common">Chinese yew</name>
    <name type="synonym">Taxus wallichiana var. chinensis</name>
    <dbReference type="NCBI Taxonomy" id="29808"/>
    <lineage>
        <taxon>Eukaryota</taxon>
        <taxon>Viridiplantae</taxon>
        <taxon>Streptophyta</taxon>
        <taxon>Embryophyta</taxon>
        <taxon>Tracheophyta</taxon>
        <taxon>Spermatophyta</taxon>
        <taxon>Pinopsida</taxon>
        <taxon>Pinidae</taxon>
        <taxon>Conifers II</taxon>
        <taxon>Cupressales</taxon>
        <taxon>Taxaceae</taxon>
        <taxon>Taxus</taxon>
    </lineage>
</organism>
<dbReference type="Proteomes" id="UP000824469">
    <property type="component" value="Unassembled WGS sequence"/>
</dbReference>
<dbReference type="AlphaFoldDB" id="A0AA38F848"/>
<evidence type="ECO:0000313" key="2">
    <source>
        <dbReference type="EMBL" id="KAH9296229.1"/>
    </source>
</evidence>
<name>A0AA38F848_TAXCH</name>
<feature type="region of interest" description="Disordered" evidence="1">
    <location>
        <begin position="1"/>
        <end position="98"/>
    </location>
</feature>
<keyword evidence="3" id="KW-1185">Reference proteome</keyword>
<feature type="compositionally biased region" description="Polar residues" evidence="1">
    <location>
        <begin position="88"/>
        <end position="98"/>
    </location>
</feature>
<dbReference type="EMBL" id="JAHRHJ020000011">
    <property type="protein sequence ID" value="KAH9296229.1"/>
    <property type="molecule type" value="Genomic_DNA"/>
</dbReference>
<comment type="caution">
    <text evidence="2">The sequence shown here is derived from an EMBL/GenBank/DDBJ whole genome shotgun (WGS) entry which is preliminary data.</text>
</comment>
<feature type="compositionally biased region" description="Low complexity" evidence="1">
    <location>
        <begin position="1"/>
        <end position="13"/>
    </location>
</feature>
<feature type="compositionally biased region" description="Acidic residues" evidence="1">
    <location>
        <begin position="35"/>
        <end position="49"/>
    </location>
</feature>
<reference evidence="2 3" key="1">
    <citation type="journal article" date="2021" name="Nat. Plants">
        <title>The Taxus genome provides insights into paclitaxel biosynthesis.</title>
        <authorList>
            <person name="Xiong X."/>
            <person name="Gou J."/>
            <person name="Liao Q."/>
            <person name="Li Y."/>
            <person name="Zhou Q."/>
            <person name="Bi G."/>
            <person name="Li C."/>
            <person name="Du R."/>
            <person name="Wang X."/>
            <person name="Sun T."/>
            <person name="Guo L."/>
            <person name="Liang H."/>
            <person name="Lu P."/>
            <person name="Wu Y."/>
            <person name="Zhang Z."/>
            <person name="Ro D.K."/>
            <person name="Shang Y."/>
            <person name="Huang S."/>
            <person name="Yan J."/>
        </authorList>
    </citation>
    <scope>NUCLEOTIDE SEQUENCE [LARGE SCALE GENOMIC DNA]</scope>
    <source>
        <strain evidence="2">Ta-2019</strain>
    </source>
</reference>
<evidence type="ECO:0000313" key="3">
    <source>
        <dbReference type="Proteomes" id="UP000824469"/>
    </source>
</evidence>
<accession>A0AA38F848</accession>
<feature type="compositionally biased region" description="Acidic residues" evidence="1">
    <location>
        <begin position="76"/>
        <end position="87"/>
    </location>
</feature>